<dbReference type="InterPro" id="IPR004424">
    <property type="entry name" value="IspE"/>
</dbReference>
<dbReference type="PANTHER" id="PTHR43527">
    <property type="entry name" value="4-DIPHOSPHOCYTIDYL-2-C-METHYL-D-ERYTHRITOL KINASE, CHLOROPLASTIC"/>
    <property type="match status" value="1"/>
</dbReference>
<protein>
    <recommendedName>
        <fullName evidence="3 9">4-diphosphocytidyl-2-C-methyl-D-erythritol kinase</fullName>
        <shortName evidence="9">CMK</shortName>
        <ecNumber evidence="2 9">2.7.1.148</ecNumber>
    </recommendedName>
    <alternativeName>
        <fullName evidence="8 9">4-(cytidine-5'-diphospho)-2-C-methyl-D-erythritol kinase</fullName>
    </alternativeName>
</protein>
<dbReference type="EC" id="2.7.1.148" evidence="2 9"/>
<dbReference type="UniPathway" id="UPA00056">
    <property type="reaction ID" value="UER00094"/>
</dbReference>
<comment type="similarity">
    <text evidence="1 9">Belongs to the GHMP kinase family. IspE subfamily.</text>
</comment>
<dbReference type="PIRSF" id="PIRSF010376">
    <property type="entry name" value="IspE"/>
    <property type="match status" value="1"/>
</dbReference>
<dbReference type="Pfam" id="PF00288">
    <property type="entry name" value="GHMP_kinases_N"/>
    <property type="match status" value="1"/>
</dbReference>
<dbReference type="Pfam" id="PF08544">
    <property type="entry name" value="GHMP_kinases_C"/>
    <property type="match status" value="1"/>
</dbReference>
<evidence type="ECO:0000313" key="13">
    <source>
        <dbReference type="EMBL" id="PFG29097.1"/>
    </source>
</evidence>
<feature type="active site" evidence="9">
    <location>
        <position position="154"/>
    </location>
</feature>
<dbReference type="InterPro" id="IPR006204">
    <property type="entry name" value="GHMP_kinase_N_dom"/>
</dbReference>
<evidence type="ECO:0000313" key="14">
    <source>
        <dbReference type="Proteomes" id="UP000221653"/>
    </source>
</evidence>
<evidence type="ECO:0000256" key="4">
    <source>
        <dbReference type="ARBA" id="ARBA00022679"/>
    </source>
</evidence>
<gene>
    <name evidence="9" type="primary">ispE</name>
    <name evidence="12" type="ORF">ATK06_0004</name>
    <name evidence="13" type="ORF">ATK06_2231</name>
</gene>
<evidence type="ECO:0000313" key="12">
    <source>
        <dbReference type="EMBL" id="PFG26963.1"/>
    </source>
</evidence>
<proteinExistence type="inferred from homology"/>
<dbReference type="NCBIfam" id="TIGR00154">
    <property type="entry name" value="ispE"/>
    <property type="match status" value="1"/>
</dbReference>
<dbReference type="InterPro" id="IPR036554">
    <property type="entry name" value="GHMP_kinase_C_sf"/>
</dbReference>
<comment type="pathway">
    <text evidence="9">Isoprenoid biosynthesis; isopentenyl diphosphate biosynthesis via DXP pathway; isopentenyl diphosphate from 1-deoxy-D-xylulose 5-phosphate: step 3/6.</text>
</comment>
<dbReference type="Gene3D" id="3.30.70.890">
    <property type="entry name" value="GHMP kinase, C-terminal domain"/>
    <property type="match status" value="1"/>
</dbReference>
<evidence type="ECO:0000256" key="6">
    <source>
        <dbReference type="ARBA" id="ARBA00022777"/>
    </source>
</evidence>
<dbReference type="SUPFAM" id="SSF55060">
    <property type="entry name" value="GHMP Kinase, C-terminal domain"/>
    <property type="match status" value="1"/>
</dbReference>
<evidence type="ECO:0000256" key="9">
    <source>
        <dbReference type="HAMAP-Rule" id="MF_00061"/>
    </source>
</evidence>
<dbReference type="InterPro" id="IPR013750">
    <property type="entry name" value="GHMP_kinase_C_dom"/>
</dbReference>
<comment type="function">
    <text evidence="9">Catalyzes the phosphorylation of the position 2 hydroxy group of 4-diphosphocytidyl-2C-methyl-D-erythritol.</text>
</comment>
<dbReference type="Proteomes" id="UP000221653">
    <property type="component" value="Unassembled WGS sequence"/>
</dbReference>
<comment type="caution">
    <text evidence="12">The sequence shown here is derived from an EMBL/GenBank/DDBJ whole genome shotgun (WGS) entry which is preliminary data.</text>
</comment>
<evidence type="ECO:0000259" key="11">
    <source>
        <dbReference type="Pfam" id="PF08544"/>
    </source>
</evidence>
<keyword evidence="5 9" id="KW-0547">Nucleotide-binding</keyword>
<keyword evidence="7 9" id="KW-0067">ATP-binding</keyword>
<name>A0A2A9DK31_9CORY</name>
<dbReference type="InterPro" id="IPR014721">
    <property type="entry name" value="Ribsml_uS5_D2-typ_fold_subgr"/>
</dbReference>
<dbReference type="PANTHER" id="PTHR43527:SF2">
    <property type="entry name" value="4-DIPHOSPHOCYTIDYL-2-C-METHYL-D-ERYTHRITOL KINASE, CHLOROPLASTIC"/>
    <property type="match status" value="1"/>
</dbReference>
<evidence type="ECO:0000259" key="10">
    <source>
        <dbReference type="Pfam" id="PF00288"/>
    </source>
</evidence>
<feature type="domain" description="GHMP kinase C-terminal" evidence="11">
    <location>
        <begin position="218"/>
        <end position="289"/>
    </location>
</feature>
<feature type="active site" evidence="9">
    <location>
        <position position="12"/>
    </location>
</feature>
<keyword evidence="6 9" id="KW-0418">Kinase</keyword>
<accession>A0A2A9DK31</accession>
<dbReference type="RefSeq" id="WP_098388602.1">
    <property type="nucleotide sequence ID" value="NZ_LS483464.1"/>
</dbReference>
<organism evidence="12 14">
    <name type="scientific">Corynebacterium renale</name>
    <dbReference type="NCBI Taxonomy" id="1724"/>
    <lineage>
        <taxon>Bacteria</taxon>
        <taxon>Bacillati</taxon>
        <taxon>Actinomycetota</taxon>
        <taxon>Actinomycetes</taxon>
        <taxon>Mycobacteriales</taxon>
        <taxon>Corynebacteriaceae</taxon>
        <taxon>Corynebacterium</taxon>
    </lineage>
</organism>
<dbReference type="OrthoDB" id="3173073at2"/>
<keyword evidence="9" id="KW-0414">Isoprene biosynthesis</keyword>
<dbReference type="GO" id="GO:0005524">
    <property type="term" value="F:ATP binding"/>
    <property type="evidence" value="ECO:0007669"/>
    <property type="project" value="UniProtKB-UniRule"/>
</dbReference>
<dbReference type="Gene3D" id="3.30.230.10">
    <property type="match status" value="1"/>
</dbReference>
<sequence length="322" mass="32802">MSAPINARAHGKVNLFLGVDSVRDDGYHNLVTVFQSISAHNDVTLTPVPDVSAARDSVVTELTVSGLDAAKVPTDSTNLAWRAVDAIAAIARVGASEAALPCLRVHIAKSIPTAGGMAGGSADAAAALVAANEFYGTGLGLDDLLRVAATLGADVPFCVRGGTCLGTGRGDELVPVLSRGTYWWAFAVSPGAGLSTPKVFDQLDGMERTPHVDPEAVIQAIGRGDVHALAGALHNDMEPASISLAPHLRRTLAVAEDAGALRAVVSGSGPTVAFLCAGQDEAQDVADYVLSANVARAAVVASGPAQGGAYLISPEQSTRPQK</sequence>
<dbReference type="AlphaFoldDB" id="A0A2A9DK31"/>
<evidence type="ECO:0000256" key="8">
    <source>
        <dbReference type="ARBA" id="ARBA00032554"/>
    </source>
</evidence>
<reference evidence="12 14" key="1">
    <citation type="submission" date="2017-10" db="EMBL/GenBank/DDBJ databases">
        <title>Sequencing the genomes of 1000 actinobacteria strains.</title>
        <authorList>
            <person name="Klenk H.-P."/>
        </authorList>
    </citation>
    <scope>NUCLEOTIDE SEQUENCE [LARGE SCALE GENOMIC DNA]</scope>
    <source>
        <strain evidence="12 14">DSM 20688</strain>
    </source>
</reference>
<dbReference type="SUPFAM" id="SSF54211">
    <property type="entry name" value="Ribosomal protein S5 domain 2-like"/>
    <property type="match status" value="1"/>
</dbReference>
<keyword evidence="4 9" id="KW-0808">Transferase</keyword>
<evidence type="ECO:0000256" key="7">
    <source>
        <dbReference type="ARBA" id="ARBA00022840"/>
    </source>
</evidence>
<dbReference type="NCBIfam" id="NF002870">
    <property type="entry name" value="PRK03188.1"/>
    <property type="match status" value="1"/>
</dbReference>
<comment type="catalytic activity">
    <reaction evidence="9">
        <text>4-CDP-2-C-methyl-D-erythritol + ATP = 4-CDP-2-C-methyl-D-erythritol 2-phosphate + ADP + H(+)</text>
        <dbReference type="Rhea" id="RHEA:18437"/>
        <dbReference type="ChEBI" id="CHEBI:15378"/>
        <dbReference type="ChEBI" id="CHEBI:30616"/>
        <dbReference type="ChEBI" id="CHEBI:57823"/>
        <dbReference type="ChEBI" id="CHEBI:57919"/>
        <dbReference type="ChEBI" id="CHEBI:456216"/>
        <dbReference type="EC" id="2.7.1.148"/>
    </reaction>
</comment>
<evidence type="ECO:0000256" key="3">
    <source>
        <dbReference type="ARBA" id="ARBA00017473"/>
    </source>
</evidence>
<feature type="binding site" evidence="9">
    <location>
        <begin position="112"/>
        <end position="122"/>
    </location>
    <ligand>
        <name>ATP</name>
        <dbReference type="ChEBI" id="CHEBI:30616"/>
    </ligand>
</feature>
<dbReference type="GO" id="GO:0016114">
    <property type="term" value="P:terpenoid biosynthetic process"/>
    <property type="evidence" value="ECO:0007669"/>
    <property type="project" value="UniProtKB-UniRule"/>
</dbReference>
<keyword evidence="14" id="KW-1185">Reference proteome</keyword>
<dbReference type="GO" id="GO:0019288">
    <property type="term" value="P:isopentenyl diphosphate biosynthetic process, methylerythritol 4-phosphate pathway"/>
    <property type="evidence" value="ECO:0007669"/>
    <property type="project" value="UniProtKB-UniRule"/>
</dbReference>
<dbReference type="HAMAP" id="MF_00061">
    <property type="entry name" value="IspE"/>
    <property type="match status" value="1"/>
</dbReference>
<dbReference type="EMBL" id="PDJF01000001">
    <property type="protein sequence ID" value="PFG29097.1"/>
    <property type="molecule type" value="Genomic_DNA"/>
</dbReference>
<dbReference type="InterPro" id="IPR020568">
    <property type="entry name" value="Ribosomal_Su5_D2-typ_SF"/>
</dbReference>
<evidence type="ECO:0000256" key="1">
    <source>
        <dbReference type="ARBA" id="ARBA00009684"/>
    </source>
</evidence>
<dbReference type="STRING" id="1724.GCA_001044175_01887"/>
<evidence type="ECO:0000256" key="5">
    <source>
        <dbReference type="ARBA" id="ARBA00022741"/>
    </source>
</evidence>
<dbReference type="EMBL" id="PDJF01000001">
    <property type="protein sequence ID" value="PFG26963.1"/>
    <property type="molecule type" value="Genomic_DNA"/>
</dbReference>
<feature type="domain" description="GHMP kinase N-terminal" evidence="10">
    <location>
        <begin position="78"/>
        <end position="162"/>
    </location>
</feature>
<dbReference type="GO" id="GO:0050515">
    <property type="term" value="F:4-(cytidine 5'-diphospho)-2-C-methyl-D-erythritol kinase activity"/>
    <property type="evidence" value="ECO:0007669"/>
    <property type="project" value="UniProtKB-UniRule"/>
</dbReference>
<evidence type="ECO:0000256" key="2">
    <source>
        <dbReference type="ARBA" id="ARBA00012052"/>
    </source>
</evidence>